<dbReference type="SUPFAM" id="SSF55424">
    <property type="entry name" value="FAD/NAD-linked reductases, dimerisation (C-terminal) domain"/>
    <property type="match status" value="1"/>
</dbReference>
<dbReference type="Pfam" id="PF07992">
    <property type="entry name" value="Pyr_redox_2"/>
    <property type="match status" value="1"/>
</dbReference>
<keyword evidence="6" id="KW-0676">Redox-active center</keyword>
<evidence type="ECO:0000313" key="8">
    <source>
        <dbReference type="EMBL" id="OLQ91369.1"/>
    </source>
</evidence>
<dbReference type="Proteomes" id="UP000186039">
    <property type="component" value="Unassembled WGS sequence"/>
</dbReference>
<dbReference type="InterPro" id="IPR023753">
    <property type="entry name" value="FAD/NAD-binding_dom"/>
</dbReference>
<keyword evidence="5" id="KW-0560">Oxidoreductase</keyword>
<dbReference type="Gene3D" id="3.50.50.60">
    <property type="entry name" value="FAD/NAD(P)-binding domain"/>
    <property type="match status" value="2"/>
</dbReference>
<evidence type="ECO:0000256" key="3">
    <source>
        <dbReference type="ARBA" id="ARBA00022630"/>
    </source>
</evidence>
<dbReference type="InterPro" id="IPR004099">
    <property type="entry name" value="Pyr_nucl-diS_OxRdtase_dimer"/>
</dbReference>
<dbReference type="SMART" id="SM00450">
    <property type="entry name" value="RHOD"/>
    <property type="match status" value="1"/>
</dbReference>
<dbReference type="InterPro" id="IPR050260">
    <property type="entry name" value="FAD-bd_OxRdtase"/>
</dbReference>
<name>A0ABX3FJ11_9VIBR</name>
<comment type="caution">
    <text evidence="8">The sequence shown here is derived from an EMBL/GenBank/DDBJ whole genome shotgun (WGS) entry which is preliminary data.</text>
</comment>
<keyword evidence="3" id="KW-0285">Flavoprotein</keyword>
<keyword evidence="9" id="KW-1185">Reference proteome</keyword>
<dbReference type="InterPro" id="IPR016156">
    <property type="entry name" value="FAD/NAD-linked_Rdtase_dimer_sf"/>
</dbReference>
<protein>
    <submittedName>
        <fullName evidence="8">CoA-disulfide reductase</fullName>
    </submittedName>
</protein>
<evidence type="ECO:0000256" key="2">
    <source>
        <dbReference type="ARBA" id="ARBA00009130"/>
    </source>
</evidence>
<accession>A0ABX3FJ11</accession>
<dbReference type="EMBL" id="MJMH01000173">
    <property type="protein sequence ID" value="OLQ91369.1"/>
    <property type="molecule type" value="Genomic_DNA"/>
</dbReference>
<keyword evidence="4" id="KW-0274">FAD</keyword>
<dbReference type="RefSeq" id="WP_075715070.1">
    <property type="nucleotide sequence ID" value="NZ_AP019655.1"/>
</dbReference>
<dbReference type="Gene3D" id="3.40.250.10">
    <property type="entry name" value="Rhodanese-like domain"/>
    <property type="match status" value="1"/>
</dbReference>
<evidence type="ECO:0000256" key="6">
    <source>
        <dbReference type="ARBA" id="ARBA00023284"/>
    </source>
</evidence>
<dbReference type="InterPro" id="IPR036188">
    <property type="entry name" value="FAD/NAD-bd_sf"/>
</dbReference>
<dbReference type="PRINTS" id="PR00368">
    <property type="entry name" value="FADPNR"/>
</dbReference>
<reference evidence="8 9" key="1">
    <citation type="submission" date="2016-09" db="EMBL/GenBank/DDBJ databases">
        <title>Genomic Taxonomy of the Vibrionaceae.</title>
        <authorList>
            <person name="Gonzalez-Castillo A."/>
            <person name="Gomez-Gil B."/>
            <person name="Enciso-Ibarra K."/>
        </authorList>
    </citation>
    <scope>NUCLEOTIDE SEQUENCE [LARGE SCALE GENOMIC DNA]</scope>
    <source>
        <strain evidence="8 9">CAIM 1902</strain>
    </source>
</reference>
<evidence type="ECO:0000256" key="1">
    <source>
        <dbReference type="ARBA" id="ARBA00001974"/>
    </source>
</evidence>
<dbReference type="InterPro" id="IPR001763">
    <property type="entry name" value="Rhodanese-like_dom"/>
</dbReference>
<comment type="similarity">
    <text evidence="2">Belongs to the class-III pyridine nucleotide-disulfide oxidoreductase family.</text>
</comment>
<gene>
    <name evidence="8" type="ORF">BIY20_00745</name>
</gene>
<evidence type="ECO:0000256" key="4">
    <source>
        <dbReference type="ARBA" id="ARBA00022827"/>
    </source>
</evidence>
<dbReference type="Pfam" id="PF02852">
    <property type="entry name" value="Pyr_redox_dim"/>
    <property type="match status" value="1"/>
</dbReference>
<evidence type="ECO:0000256" key="5">
    <source>
        <dbReference type="ARBA" id="ARBA00023002"/>
    </source>
</evidence>
<sequence>MTKIVIIGGVAGGASAAARARRLSEDAEIIMFERGPFVSFANCGLPYHIGGDIQERSQLLLQTPESFLARFNVDVRVMNEVVAINRHQKTVTVKNLLDGSDYQQEYDFLLLSPGAAPVVPPIPGVDNPLTHSLRNIPDMDKIIQTIKMNNVEHATVVGGGFIGLEMMEAFHQLGIKTTLLELSDQVMTPVDREMAGFAHEEIRNHGVDLRLGTALSSVEYIPQSSIANQDAGESSEHQHLNGHLILTLSDSSQLKTDILIMAIGVRPETTLAEQAGLQIGALGGIYTNEHMQTSDPSIYAVGDAVEEQDFVTGAQTLVPLAGPANRQGRMAADNMLGRNESYQGTQGTAICKIFDLAVASTGKNEKQLKRDNITYEKVYVHTASHASYYPGAETVSFKMLFDPLTGKILGAQAVGKDGVDKRIDVMAVAQRAGMTVEQLQHLELTYAPPYGSAKDVINQAAFVANNMVKGDATAIHFDEIDNLTDDQLLLDVRNPAERENGNHLANDVNISVDQLRQRIDELPKDKEIVIYCQVGLRGNVAYRQLVNNGFKAKNLIGGLRTYLYAKA</sequence>
<feature type="domain" description="Rhodanese" evidence="7">
    <location>
        <begin position="483"/>
        <end position="567"/>
    </location>
</feature>
<dbReference type="SUPFAM" id="SSF51905">
    <property type="entry name" value="FAD/NAD(P)-binding domain"/>
    <property type="match status" value="2"/>
</dbReference>
<comment type="cofactor">
    <cofactor evidence="1">
        <name>FAD</name>
        <dbReference type="ChEBI" id="CHEBI:57692"/>
    </cofactor>
</comment>
<proteinExistence type="inferred from homology"/>
<dbReference type="SUPFAM" id="SSF52821">
    <property type="entry name" value="Rhodanese/Cell cycle control phosphatase"/>
    <property type="match status" value="1"/>
</dbReference>
<dbReference type="CDD" id="cd01524">
    <property type="entry name" value="RHOD_Pyr_redox"/>
    <property type="match status" value="1"/>
</dbReference>
<dbReference type="PROSITE" id="PS50206">
    <property type="entry name" value="RHODANESE_3"/>
    <property type="match status" value="1"/>
</dbReference>
<dbReference type="PRINTS" id="PR00411">
    <property type="entry name" value="PNDRDTASEI"/>
</dbReference>
<evidence type="ECO:0000313" key="9">
    <source>
        <dbReference type="Proteomes" id="UP000186039"/>
    </source>
</evidence>
<dbReference type="Pfam" id="PF00581">
    <property type="entry name" value="Rhodanese"/>
    <property type="match status" value="1"/>
</dbReference>
<dbReference type="PANTHER" id="PTHR43429:SF1">
    <property type="entry name" value="NAD(P)H SULFUR OXIDOREDUCTASE (COA-DEPENDENT)"/>
    <property type="match status" value="1"/>
</dbReference>
<dbReference type="PANTHER" id="PTHR43429">
    <property type="entry name" value="PYRIDINE NUCLEOTIDE-DISULFIDE OXIDOREDUCTASE DOMAIN-CONTAINING"/>
    <property type="match status" value="1"/>
</dbReference>
<organism evidence="8 9">
    <name type="scientific">Vibrio panuliri</name>
    <dbReference type="NCBI Taxonomy" id="1381081"/>
    <lineage>
        <taxon>Bacteria</taxon>
        <taxon>Pseudomonadati</taxon>
        <taxon>Pseudomonadota</taxon>
        <taxon>Gammaproteobacteria</taxon>
        <taxon>Vibrionales</taxon>
        <taxon>Vibrionaceae</taxon>
        <taxon>Vibrio</taxon>
    </lineage>
</organism>
<dbReference type="InterPro" id="IPR036873">
    <property type="entry name" value="Rhodanese-like_dom_sf"/>
</dbReference>
<evidence type="ECO:0000259" key="7">
    <source>
        <dbReference type="PROSITE" id="PS50206"/>
    </source>
</evidence>